<feature type="compositionally biased region" description="Low complexity" evidence="1">
    <location>
        <begin position="533"/>
        <end position="551"/>
    </location>
</feature>
<dbReference type="CDD" id="cd00051">
    <property type="entry name" value="EFh"/>
    <property type="match status" value="1"/>
</dbReference>
<feature type="domain" description="EF-hand" evidence="2">
    <location>
        <begin position="76"/>
        <end position="111"/>
    </location>
</feature>
<feature type="compositionally biased region" description="Basic and acidic residues" evidence="1">
    <location>
        <begin position="35"/>
        <end position="48"/>
    </location>
</feature>
<feature type="region of interest" description="Disordered" evidence="1">
    <location>
        <begin position="819"/>
        <end position="906"/>
    </location>
</feature>
<dbReference type="SMART" id="SM00054">
    <property type="entry name" value="EFh"/>
    <property type="match status" value="3"/>
</dbReference>
<dbReference type="PROSITE" id="PS50222">
    <property type="entry name" value="EF_HAND_2"/>
    <property type="match status" value="2"/>
</dbReference>
<sequence length="1217" mass="135084">MDDFEEEKDDWNGGWFEEDEQEEVKENEDEDEENERNQDDKEEKKVGADADVSTSPQERSRGHGRLVERFRRQTIKQFGSLVSAFELMDLNKSTQIEVHEFILALSRLGFESDEAGEIFKEIDGDSNFTISVEELLGCPAEKLKGRRSGAVKKFRQKAAEKFGSLEKAFRQIDITGDDELSRTEVELALTRLGLQEEVDVEEIFEELDLEERQKIRQADLTGDGGGLSEFEGGEEEEEKKEGRGGKGAEKEKDEEEEPQDSISEVAEEEEDWEALTDNGSERVKEESAGKEDAENEGKSDLKIQTQGEIEKEEEVTKRNEEEEGEGSDFPTPREEEDKNFPLNDPLDSFLKEVKRGDKESEGKREDISSQGQPIVETKREADENENEDEIASDFPSYTSEPRSPSPFPEEDKNEDQDQKLEQQERENTPEKPTPRDPPDRSHHTNEEEEEDGEKEAKPFEQPQSLDDDDQWFQEIQKEAEAQTSRDQEQEEEENIWERDEKSEEEGDRGDRQSQTHAEGFNETPRDPAPPGPSSLSASPMKDVSSESQQSEKPPPRSPSSGGNEGKGAASEVEDEYEEGGWEVEEAEDPLNEKTEEGGIEGRRDLRGKGKEDEKSEEEGDEWAHEEEEDIQKEDNEATSERKNVSRKDEDGEGKGFGGDQNPFLKTINSDDGKNMNNELLQQLLNKEERNVSEASEIEEEKEEEREDQKEDDNDPWALAPEDEEAEVQKRKEAASTAPQEAINSSEQEQQIATMDPSNFNTLTNQNAAPEDADMGAVWFGDEPLHAHPRAMSDEIGDSKTANTFTQKSIMAVHKAAAASQQSASSSGSVNVSSVMNPPAEQITDSQPIDVKNENLGGTVEAQRKMESSHREAEESGLPEESRAHVELPSSSPVPMQQGEASSSACRRSNTTCLPSWFLQDEPRFDQPNDVQPFAKLLNGPGPFQAYRDGGRAYRMSMQRFEYDSCLRGNQRHTEGASGFAVPSHGDDLETDPYSLNDPPASVLGPRRYDFTEDRKRRPFCPSRNLTWNSSPPLHLRFDSPKRSPGEVGNAAGAGGPVGQSPFRSRFQNESGNVEADLADFRDASISSRCRVGGPTFVSFRSVGGCASTCSPPRSVLPSRTFSQNVPVQSSRTGMGNMDGVGCGSRLAAYPGEPCGFLGADQCAPCVAAGPRGLHAPCTASGWVPTQASAGLPIGSRAAESIPRSSNGMSGNFTWKSS</sequence>
<dbReference type="GO" id="GO:0005509">
    <property type="term" value="F:calcium ion binding"/>
    <property type="evidence" value="ECO:0007669"/>
    <property type="project" value="InterPro"/>
</dbReference>
<accession>A0A0G4G374</accession>
<feature type="compositionally biased region" description="Low complexity" evidence="1">
    <location>
        <begin position="674"/>
        <end position="684"/>
    </location>
</feature>
<feature type="region of interest" description="Disordered" evidence="1">
    <location>
        <begin position="215"/>
        <end position="767"/>
    </location>
</feature>
<proteinExistence type="predicted"/>
<dbReference type="AlphaFoldDB" id="A0A0G4G374"/>
<organism evidence="3">
    <name type="scientific">Chromera velia CCMP2878</name>
    <dbReference type="NCBI Taxonomy" id="1169474"/>
    <lineage>
        <taxon>Eukaryota</taxon>
        <taxon>Sar</taxon>
        <taxon>Alveolata</taxon>
        <taxon>Colpodellida</taxon>
        <taxon>Chromeraceae</taxon>
        <taxon>Chromera</taxon>
    </lineage>
</organism>
<dbReference type="VEuPathDB" id="CryptoDB:Cvel_20056"/>
<feature type="domain" description="EF-hand" evidence="2">
    <location>
        <begin position="160"/>
        <end position="195"/>
    </location>
</feature>
<dbReference type="InterPro" id="IPR011992">
    <property type="entry name" value="EF-hand-dom_pair"/>
</dbReference>
<feature type="compositionally biased region" description="Polar residues" evidence="1">
    <location>
        <begin position="1202"/>
        <end position="1217"/>
    </location>
</feature>
<feature type="compositionally biased region" description="Basic and acidic residues" evidence="1">
    <location>
        <begin position="415"/>
        <end position="445"/>
    </location>
</feature>
<feature type="compositionally biased region" description="Acidic residues" evidence="1">
    <location>
        <begin position="382"/>
        <end position="391"/>
    </location>
</feature>
<dbReference type="SUPFAM" id="SSF47473">
    <property type="entry name" value="EF-hand"/>
    <property type="match status" value="1"/>
</dbReference>
<gene>
    <name evidence="3" type="ORF">Cvel_20056</name>
</gene>
<evidence type="ECO:0000259" key="2">
    <source>
        <dbReference type="PROSITE" id="PS50222"/>
    </source>
</evidence>
<dbReference type="EMBL" id="CDMZ01000853">
    <property type="protein sequence ID" value="CEM22710.1"/>
    <property type="molecule type" value="Genomic_DNA"/>
</dbReference>
<feature type="compositionally biased region" description="Basic and acidic residues" evidence="1">
    <location>
        <begin position="349"/>
        <end position="367"/>
    </location>
</feature>
<feature type="compositionally biased region" description="Basic and acidic residues" evidence="1">
    <location>
        <begin position="632"/>
        <end position="653"/>
    </location>
</feature>
<feature type="compositionally biased region" description="Basic and acidic residues" evidence="1">
    <location>
        <begin position="590"/>
        <end position="613"/>
    </location>
</feature>
<feature type="compositionally biased region" description="Basic and acidic residues" evidence="1">
    <location>
        <begin position="475"/>
        <end position="487"/>
    </location>
</feature>
<reference evidence="3" key="1">
    <citation type="submission" date="2014-11" db="EMBL/GenBank/DDBJ databases">
        <authorList>
            <person name="Otto D Thomas"/>
            <person name="Naeem Raeece"/>
        </authorList>
    </citation>
    <scope>NUCLEOTIDE SEQUENCE</scope>
</reference>
<feature type="compositionally biased region" description="Basic and acidic residues" evidence="1">
    <location>
        <begin position="279"/>
        <end position="301"/>
    </location>
</feature>
<name>A0A0G4G374_9ALVE</name>
<feature type="region of interest" description="Disordered" evidence="1">
    <location>
        <begin position="1198"/>
        <end position="1217"/>
    </location>
</feature>
<evidence type="ECO:0000313" key="3">
    <source>
        <dbReference type="EMBL" id="CEM22710.1"/>
    </source>
</evidence>
<feature type="compositionally biased region" description="Acidic residues" evidence="1">
    <location>
        <begin position="614"/>
        <end position="631"/>
    </location>
</feature>
<feature type="compositionally biased region" description="Polar residues" evidence="1">
    <location>
        <begin position="736"/>
        <end position="767"/>
    </location>
</feature>
<evidence type="ECO:0000256" key="1">
    <source>
        <dbReference type="SAM" id="MobiDB-lite"/>
    </source>
</evidence>
<feature type="compositionally biased region" description="Acidic residues" evidence="1">
    <location>
        <begin position="695"/>
        <end position="725"/>
    </location>
</feature>
<feature type="compositionally biased region" description="Polar residues" evidence="1">
    <location>
        <begin position="888"/>
        <end position="906"/>
    </location>
</feature>
<feature type="compositionally biased region" description="Acidic residues" evidence="1">
    <location>
        <begin position="571"/>
        <end position="589"/>
    </location>
</feature>
<feature type="compositionally biased region" description="Low complexity" evidence="1">
    <location>
        <begin position="819"/>
        <end position="834"/>
    </location>
</feature>
<feature type="compositionally biased region" description="Basic and acidic residues" evidence="1">
    <location>
        <begin position="861"/>
        <end position="885"/>
    </location>
</feature>
<dbReference type="InterPro" id="IPR002048">
    <property type="entry name" value="EF_hand_dom"/>
</dbReference>
<dbReference type="Gene3D" id="1.10.238.10">
    <property type="entry name" value="EF-hand"/>
    <property type="match status" value="2"/>
</dbReference>
<feature type="compositionally biased region" description="Basic and acidic residues" evidence="1">
    <location>
        <begin position="239"/>
        <end position="251"/>
    </location>
</feature>
<feature type="compositionally biased region" description="Acidic residues" evidence="1">
    <location>
        <begin position="252"/>
        <end position="274"/>
    </location>
</feature>
<feature type="compositionally biased region" description="Acidic residues" evidence="1">
    <location>
        <begin position="16"/>
        <end position="34"/>
    </location>
</feature>
<protein>
    <recommendedName>
        <fullName evidence="2">EF-hand domain-containing protein</fullName>
    </recommendedName>
</protein>
<feature type="region of interest" description="Disordered" evidence="1">
    <location>
        <begin position="1"/>
        <end position="66"/>
    </location>
</feature>